<name>A0A6M3TC32_9CAUD</name>
<dbReference type="EMBL" id="MN734437">
    <property type="protein sequence ID" value="QJD54442.1"/>
    <property type="molecule type" value="Genomic_DNA"/>
</dbReference>
<dbReference type="KEGG" id="vg:79585573"/>
<organism evidence="2 3">
    <name type="scientific">Sphingomonas phage Eidolon</name>
    <dbReference type="NCBI Taxonomy" id="2686311"/>
    <lineage>
        <taxon>Viruses</taxon>
        <taxon>Duplodnaviria</taxon>
        <taxon>Heunggongvirae</taxon>
        <taxon>Uroviricota</taxon>
        <taxon>Caudoviricetes</taxon>
        <taxon>Johnpaulvirinae</taxon>
        <taxon>Eidolonvirus</taxon>
        <taxon>Eidolonvirus eidolon</taxon>
    </lineage>
</organism>
<reference evidence="2 3" key="1">
    <citation type="submission" date="2019-11" db="EMBL/GenBank/DDBJ databases">
        <authorList>
            <person name="Hylling O."/>
            <person name="Hansen L.H."/>
            <person name="Johansen A."/>
        </authorList>
    </citation>
    <scope>NUCLEOTIDE SEQUENCE [LARGE SCALE GENOMIC DNA]</scope>
</reference>
<dbReference type="GeneID" id="79585573"/>
<dbReference type="Proteomes" id="UP000502376">
    <property type="component" value="Segment"/>
</dbReference>
<keyword evidence="1" id="KW-1133">Transmembrane helix</keyword>
<evidence type="ECO:0000313" key="3">
    <source>
        <dbReference type="Proteomes" id="UP000502376"/>
    </source>
</evidence>
<proteinExistence type="predicted"/>
<keyword evidence="1" id="KW-0812">Transmembrane</keyword>
<evidence type="ECO:0000313" key="2">
    <source>
        <dbReference type="EMBL" id="QJD54442.1"/>
    </source>
</evidence>
<accession>A0A6M3TC32</accession>
<evidence type="ECO:0000256" key="1">
    <source>
        <dbReference type="SAM" id="Phobius"/>
    </source>
</evidence>
<keyword evidence="3" id="KW-1185">Reference proteome</keyword>
<dbReference type="RefSeq" id="YP_010738208.1">
    <property type="nucleotide sequence ID" value="NC_073023.1"/>
</dbReference>
<protein>
    <submittedName>
        <fullName evidence="2">Uncharacterized protein</fullName>
    </submittedName>
</protein>
<sequence>MLEGLAFVKRFWHWFAIAGLLFVVLYLRGDNASLEGRAKSAEVKAATLQKVNDANAEVIKGFTEQRLANDAIIQSLAGAKTANATREVEVRTVVERAARNDPTVRDWLNQPIPSGVRGAINAPGD</sequence>
<feature type="transmembrane region" description="Helical" evidence="1">
    <location>
        <begin position="12"/>
        <end position="29"/>
    </location>
</feature>
<keyword evidence="1" id="KW-0472">Membrane</keyword>